<dbReference type="Proteomes" id="UP001141552">
    <property type="component" value="Unassembled WGS sequence"/>
</dbReference>
<sequence length="131" mass="14823">MKHLVTPTPPANPSFRDKLLGDKKLAAVASIPDFEPGENDIKAFHTPEGPVVIISDRYRESLHKKWSNTLIVKLWDRTIGYKTLCSRLPNLWGIRSEMKYDYLKVALGPQSFHLSEHASHQQWPSSSTKGA</sequence>
<comment type="caution">
    <text evidence="1">The sequence shown here is derived from an EMBL/GenBank/DDBJ whole genome shotgun (WGS) entry which is preliminary data.</text>
</comment>
<name>A0A9Q0G0E6_9ROSI</name>
<accession>A0A9Q0G0E6</accession>
<gene>
    <name evidence="1" type="ORF">Tsubulata_025929</name>
</gene>
<dbReference type="AlphaFoldDB" id="A0A9Q0G0E6"/>
<dbReference type="EMBL" id="JAKUCV010002839">
    <property type="protein sequence ID" value="KAJ4841249.1"/>
    <property type="molecule type" value="Genomic_DNA"/>
</dbReference>
<reference evidence="1" key="1">
    <citation type="submission" date="2022-02" db="EMBL/GenBank/DDBJ databases">
        <authorList>
            <person name="Henning P.M."/>
            <person name="McCubbin A.G."/>
            <person name="Shore J.S."/>
        </authorList>
    </citation>
    <scope>NUCLEOTIDE SEQUENCE</scope>
    <source>
        <strain evidence="1">F60SS</strain>
        <tissue evidence="1">Leaves</tissue>
    </source>
</reference>
<organism evidence="1 2">
    <name type="scientific">Turnera subulata</name>
    <dbReference type="NCBI Taxonomy" id="218843"/>
    <lineage>
        <taxon>Eukaryota</taxon>
        <taxon>Viridiplantae</taxon>
        <taxon>Streptophyta</taxon>
        <taxon>Embryophyta</taxon>
        <taxon>Tracheophyta</taxon>
        <taxon>Spermatophyta</taxon>
        <taxon>Magnoliopsida</taxon>
        <taxon>eudicotyledons</taxon>
        <taxon>Gunneridae</taxon>
        <taxon>Pentapetalae</taxon>
        <taxon>rosids</taxon>
        <taxon>fabids</taxon>
        <taxon>Malpighiales</taxon>
        <taxon>Passifloraceae</taxon>
        <taxon>Turnera</taxon>
    </lineage>
</organism>
<proteinExistence type="predicted"/>
<reference evidence="1" key="2">
    <citation type="journal article" date="2023" name="Plants (Basel)">
        <title>Annotation of the Turnera subulata (Passifloraceae) Draft Genome Reveals the S-Locus Evolved after the Divergence of Turneroideae from Passifloroideae in a Stepwise Manner.</title>
        <authorList>
            <person name="Henning P.M."/>
            <person name="Roalson E.H."/>
            <person name="Mir W."/>
            <person name="McCubbin A.G."/>
            <person name="Shore J.S."/>
        </authorList>
    </citation>
    <scope>NUCLEOTIDE SEQUENCE</scope>
    <source>
        <strain evidence="1">F60SS</strain>
    </source>
</reference>
<evidence type="ECO:0000313" key="2">
    <source>
        <dbReference type="Proteomes" id="UP001141552"/>
    </source>
</evidence>
<protein>
    <submittedName>
        <fullName evidence="1">Uncharacterized protein</fullName>
    </submittedName>
</protein>
<keyword evidence="2" id="KW-1185">Reference proteome</keyword>
<evidence type="ECO:0000313" key="1">
    <source>
        <dbReference type="EMBL" id="KAJ4841249.1"/>
    </source>
</evidence>